<evidence type="ECO:0000256" key="6">
    <source>
        <dbReference type="ARBA" id="ARBA00022723"/>
    </source>
</evidence>
<dbReference type="PANTHER" id="PTHR10947">
    <property type="entry name" value="PHENYLALANYL-TRNA SYNTHETASE BETA CHAIN AND LEUCINE-RICH REPEAT-CONTAINING PROTEIN 47"/>
    <property type="match status" value="1"/>
</dbReference>
<dbReference type="GO" id="GO:0004826">
    <property type="term" value="F:phenylalanine-tRNA ligase activity"/>
    <property type="evidence" value="ECO:0007669"/>
    <property type="project" value="UniProtKB-EC"/>
</dbReference>
<dbReference type="InterPro" id="IPR036690">
    <property type="entry name" value="Fdx_antiC-bd_sf"/>
</dbReference>
<dbReference type="PROSITE" id="PS51483">
    <property type="entry name" value="B5"/>
    <property type="match status" value="1"/>
</dbReference>
<dbReference type="Gene3D" id="3.50.40.10">
    <property type="entry name" value="Phenylalanyl-trna Synthetase, Chain B, domain 3"/>
    <property type="match status" value="1"/>
</dbReference>
<dbReference type="Gene3D" id="3.30.56.10">
    <property type="match status" value="1"/>
</dbReference>
<dbReference type="SMART" id="SM00873">
    <property type="entry name" value="B3_4"/>
    <property type="match status" value="1"/>
</dbReference>
<dbReference type="SUPFAM" id="SSF56037">
    <property type="entry name" value="PheT/TilS domain"/>
    <property type="match status" value="1"/>
</dbReference>
<evidence type="ECO:0000256" key="1">
    <source>
        <dbReference type="ARBA" id="ARBA00001946"/>
    </source>
</evidence>
<keyword evidence="10" id="KW-0648">Protein biosynthesis</keyword>
<evidence type="ECO:0000256" key="12">
    <source>
        <dbReference type="ARBA" id="ARBA00033189"/>
    </source>
</evidence>
<dbReference type="InterPro" id="IPR020825">
    <property type="entry name" value="Phe-tRNA_synthase-like_B3/B4"/>
</dbReference>
<dbReference type="EC" id="6.1.1.20" evidence="4"/>
<dbReference type="GO" id="GO:0005524">
    <property type="term" value="F:ATP binding"/>
    <property type="evidence" value="ECO:0007669"/>
    <property type="project" value="UniProtKB-KW"/>
</dbReference>
<dbReference type="Pfam" id="PF03484">
    <property type="entry name" value="B5"/>
    <property type="match status" value="1"/>
</dbReference>
<dbReference type="InterPro" id="IPR005146">
    <property type="entry name" value="B3/B4_tRNA-bd"/>
</dbReference>
<dbReference type="GO" id="GO:0006432">
    <property type="term" value="P:phenylalanyl-tRNA aminoacylation"/>
    <property type="evidence" value="ECO:0007669"/>
    <property type="project" value="InterPro"/>
</dbReference>
<dbReference type="InterPro" id="IPR045060">
    <property type="entry name" value="Phe-tRNA-ligase_IIc_bsu"/>
</dbReference>
<comment type="cofactor">
    <cofactor evidence="1">
        <name>Mg(2+)</name>
        <dbReference type="ChEBI" id="CHEBI:18420"/>
    </cofactor>
</comment>
<dbReference type="Gene3D" id="3.30.930.10">
    <property type="entry name" value="Bira Bifunctional Protein, Domain 2"/>
    <property type="match status" value="1"/>
</dbReference>
<evidence type="ECO:0000256" key="3">
    <source>
        <dbReference type="ARBA" id="ARBA00011209"/>
    </source>
</evidence>
<name>A0A1F7TVX5_9BACT</name>
<comment type="caution">
    <text evidence="16">The sequence shown here is derived from an EMBL/GenBank/DDBJ whole genome shotgun (WGS) entry which is preliminary data.</text>
</comment>
<keyword evidence="9" id="KW-0460">Magnesium</keyword>
<dbReference type="SUPFAM" id="SSF54991">
    <property type="entry name" value="Anticodon-binding domain of PheRS"/>
    <property type="match status" value="1"/>
</dbReference>
<dbReference type="InterPro" id="IPR005121">
    <property type="entry name" value="Fdx_antiC-bd"/>
</dbReference>
<keyword evidence="7" id="KW-0547">Nucleotide-binding</keyword>
<evidence type="ECO:0000259" key="14">
    <source>
        <dbReference type="PROSITE" id="PS51447"/>
    </source>
</evidence>
<organism evidence="16 17">
    <name type="scientific">Candidatus Uhrbacteria bacterium RIFCSPHIGHO2_02_FULL_53_13</name>
    <dbReference type="NCBI Taxonomy" id="1802389"/>
    <lineage>
        <taxon>Bacteria</taxon>
        <taxon>Candidatus Uhriibacteriota</taxon>
    </lineage>
</organism>
<evidence type="ECO:0000256" key="2">
    <source>
        <dbReference type="ARBA" id="ARBA00008653"/>
    </source>
</evidence>
<gene>
    <name evidence="16" type="ORF">A3C17_02535</name>
</gene>
<keyword evidence="11" id="KW-0030">Aminoacyl-tRNA synthetase</keyword>
<dbReference type="GO" id="GO:0003723">
    <property type="term" value="F:RNA binding"/>
    <property type="evidence" value="ECO:0007669"/>
    <property type="project" value="InterPro"/>
</dbReference>
<feature type="non-terminal residue" evidence="16">
    <location>
        <position position="1"/>
    </location>
</feature>
<dbReference type="InterPro" id="IPR005147">
    <property type="entry name" value="tRNA_synthase_B5-dom"/>
</dbReference>
<keyword evidence="5 16" id="KW-0436">Ligase</keyword>
<dbReference type="Pfam" id="PF03483">
    <property type="entry name" value="B3_4"/>
    <property type="match status" value="1"/>
</dbReference>
<comment type="catalytic activity">
    <reaction evidence="13">
        <text>tRNA(Phe) + L-phenylalanine + ATP = L-phenylalanyl-tRNA(Phe) + AMP + diphosphate + H(+)</text>
        <dbReference type="Rhea" id="RHEA:19413"/>
        <dbReference type="Rhea" id="RHEA-COMP:9668"/>
        <dbReference type="Rhea" id="RHEA-COMP:9699"/>
        <dbReference type="ChEBI" id="CHEBI:15378"/>
        <dbReference type="ChEBI" id="CHEBI:30616"/>
        <dbReference type="ChEBI" id="CHEBI:33019"/>
        <dbReference type="ChEBI" id="CHEBI:58095"/>
        <dbReference type="ChEBI" id="CHEBI:78442"/>
        <dbReference type="ChEBI" id="CHEBI:78531"/>
        <dbReference type="ChEBI" id="CHEBI:456215"/>
        <dbReference type="EC" id="6.1.1.20"/>
    </reaction>
</comment>
<protein>
    <recommendedName>
        <fullName evidence="4">phenylalanine--tRNA ligase</fullName>
        <ecNumber evidence="4">6.1.1.20</ecNumber>
    </recommendedName>
    <alternativeName>
        <fullName evidence="12">Phenylalanyl-tRNA synthetase beta subunit</fullName>
    </alternativeName>
</protein>
<dbReference type="NCBIfam" id="TIGR00472">
    <property type="entry name" value="pheT_bact"/>
    <property type="match status" value="1"/>
</dbReference>
<dbReference type="PROSITE" id="PS51447">
    <property type="entry name" value="FDX_ACB"/>
    <property type="match status" value="1"/>
</dbReference>
<dbReference type="STRING" id="1802389.A3C17_02535"/>
<evidence type="ECO:0000313" key="17">
    <source>
        <dbReference type="Proteomes" id="UP000177097"/>
    </source>
</evidence>
<dbReference type="EMBL" id="MGDX01000035">
    <property type="protein sequence ID" value="OGL70142.1"/>
    <property type="molecule type" value="Genomic_DNA"/>
</dbReference>
<evidence type="ECO:0000256" key="13">
    <source>
        <dbReference type="ARBA" id="ARBA00049255"/>
    </source>
</evidence>
<dbReference type="InterPro" id="IPR045864">
    <property type="entry name" value="aa-tRNA-synth_II/BPL/LPL"/>
</dbReference>
<dbReference type="SMART" id="SM00874">
    <property type="entry name" value="B5"/>
    <property type="match status" value="1"/>
</dbReference>
<dbReference type="AlphaFoldDB" id="A0A1F7TVX5"/>
<keyword evidence="6" id="KW-0479">Metal-binding</keyword>
<comment type="subunit">
    <text evidence="3">Tetramer of two alpha and two beta subunits.</text>
</comment>
<evidence type="ECO:0000259" key="15">
    <source>
        <dbReference type="PROSITE" id="PS51483"/>
    </source>
</evidence>
<dbReference type="SUPFAM" id="SSF55681">
    <property type="entry name" value="Class II aaRS and biotin synthetases"/>
    <property type="match status" value="1"/>
</dbReference>
<reference evidence="16 17" key="1">
    <citation type="journal article" date="2016" name="Nat. Commun.">
        <title>Thousands of microbial genomes shed light on interconnected biogeochemical processes in an aquifer system.</title>
        <authorList>
            <person name="Anantharaman K."/>
            <person name="Brown C.T."/>
            <person name="Hug L.A."/>
            <person name="Sharon I."/>
            <person name="Castelle C.J."/>
            <person name="Probst A.J."/>
            <person name="Thomas B.C."/>
            <person name="Singh A."/>
            <person name="Wilkins M.J."/>
            <person name="Karaoz U."/>
            <person name="Brodie E.L."/>
            <person name="Williams K.H."/>
            <person name="Hubbard S.S."/>
            <person name="Banfield J.F."/>
        </authorList>
    </citation>
    <scope>NUCLEOTIDE SEQUENCE [LARGE SCALE GENOMIC DNA]</scope>
</reference>
<evidence type="ECO:0000256" key="5">
    <source>
        <dbReference type="ARBA" id="ARBA00022598"/>
    </source>
</evidence>
<feature type="domain" description="B5" evidence="15">
    <location>
        <begin position="155"/>
        <end position="232"/>
    </location>
</feature>
<dbReference type="GO" id="GO:0000287">
    <property type="term" value="F:magnesium ion binding"/>
    <property type="evidence" value="ECO:0007669"/>
    <property type="project" value="InterPro"/>
</dbReference>
<dbReference type="Gene3D" id="3.30.70.380">
    <property type="entry name" value="Ferrodoxin-fold anticodon-binding domain"/>
    <property type="match status" value="1"/>
</dbReference>
<dbReference type="InterPro" id="IPR004532">
    <property type="entry name" value="Phe-tRNA-ligase_IIc_bsu_bact"/>
</dbReference>
<proteinExistence type="inferred from homology"/>
<evidence type="ECO:0000256" key="7">
    <source>
        <dbReference type="ARBA" id="ARBA00022741"/>
    </source>
</evidence>
<dbReference type="SMART" id="SM00896">
    <property type="entry name" value="FDX-ACB"/>
    <property type="match status" value="1"/>
</dbReference>
<evidence type="ECO:0000256" key="4">
    <source>
        <dbReference type="ARBA" id="ARBA00012814"/>
    </source>
</evidence>
<dbReference type="Pfam" id="PF03147">
    <property type="entry name" value="FDX-ACB"/>
    <property type="match status" value="1"/>
</dbReference>
<sequence>SNVVDVTNYVRLELGQPLHAFDFEHIEGGNIVVRRARRGEPFQALDESEHVLADDMLVIVDAKKPIAIAGIMGGLRSGVTQSTTRIVLEVATFDAHSIRQTWRALNLQSDSQQLYEKGLSPELPAYGMARAVELLKEIASARVVSEMQDARSNTNRPSVFLLRPLRTNALIGVDIPVDIQRAMLERLGFAVEEGKNDTWQARVPFWRQHDIEADVDLIEEVARLYGYHNLPSVLPFGEIPHRDRDTLLDREEELKDALASTGWTEVYANSFVDPEDVKRAGMNVESALRVENPLVEDQALMRTSLISTMLRTIADNQHLQNALRLFELSRVYEPRAGDLPVERSMLLIALTDTEGGEDLFRAAKGILERLMNTFCVSPQLDRSNLPHWAHPGRGALIVADDEHVGTIAEVHPLLIRAFNLDVVPVFVELDLPILEPCLKSGATYHEPSAYPYVFRDVSLLSDEATDYEMIERTIQGASTLLRSVELFDLYRGSQIEAGKKSLAMHLAFGADDRTLTSDEVDTHMGAISLALQSLGVTARE</sequence>
<dbReference type="InterPro" id="IPR009061">
    <property type="entry name" value="DNA-bd_dom_put_sf"/>
</dbReference>
<dbReference type="GO" id="GO:0009328">
    <property type="term" value="C:phenylalanine-tRNA ligase complex"/>
    <property type="evidence" value="ECO:0007669"/>
    <property type="project" value="TreeGrafter"/>
</dbReference>
<dbReference type="CDD" id="cd00769">
    <property type="entry name" value="PheRS_beta_core"/>
    <property type="match status" value="1"/>
</dbReference>
<keyword evidence="8" id="KW-0067">ATP-binding</keyword>
<evidence type="ECO:0000256" key="11">
    <source>
        <dbReference type="ARBA" id="ARBA00023146"/>
    </source>
</evidence>
<dbReference type="Proteomes" id="UP000177097">
    <property type="component" value="Unassembled WGS sequence"/>
</dbReference>
<dbReference type="PANTHER" id="PTHR10947:SF0">
    <property type="entry name" value="PHENYLALANINE--TRNA LIGASE BETA SUBUNIT"/>
    <property type="match status" value="1"/>
</dbReference>
<comment type="similarity">
    <text evidence="2">Belongs to the phenylalanyl-tRNA synthetase beta subunit family. Type 1 subfamily.</text>
</comment>
<evidence type="ECO:0000313" key="16">
    <source>
        <dbReference type="EMBL" id="OGL70142.1"/>
    </source>
</evidence>
<evidence type="ECO:0000256" key="8">
    <source>
        <dbReference type="ARBA" id="ARBA00022840"/>
    </source>
</evidence>
<feature type="domain" description="FDX-ACB" evidence="14">
    <location>
        <begin position="448"/>
        <end position="539"/>
    </location>
</feature>
<evidence type="ECO:0000256" key="10">
    <source>
        <dbReference type="ARBA" id="ARBA00022917"/>
    </source>
</evidence>
<accession>A0A1F7TVX5</accession>
<evidence type="ECO:0000256" key="9">
    <source>
        <dbReference type="ARBA" id="ARBA00022842"/>
    </source>
</evidence>
<dbReference type="SUPFAM" id="SSF46955">
    <property type="entry name" value="Putative DNA-binding domain"/>
    <property type="match status" value="1"/>
</dbReference>
<dbReference type="Pfam" id="PF17759">
    <property type="entry name" value="tRNA_synthFbeta"/>
    <property type="match status" value="1"/>
</dbReference>
<dbReference type="InterPro" id="IPR041616">
    <property type="entry name" value="PheRS_beta_core"/>
</dbReference>